<evidence type="ECO:0000313" key="2">
    <source>
        <dbReference type="EMBL" id="DAE33150.1"/>
    </source>
</evidence>
<protein>
    <submittedName>
        <fullName evidence="2">Uncharacterized protein</fullName>
    </submittedName>
</protein>
<sequence>MKIKRYQTGGIYYTPFSRDSIAQQESQNTPSTTTDNKKEELIQKEIINVLKENGLPNDVDYFLSKANTFLRKSQNLGSLFGGNQETSYDMSDLIRIQSLANRIKHNNSLYQQASKQINDEGAGSEVAITNTGGMYVFDNDNGVKIVSLDTYYENPDKYRILTNSELIRLREEQPELAYNSDILTDLSNTVGMESIVDYVKSTIGAFGTNKSSNQFDRYTSKQKDQIEKGFEQLLGFDSPDGIYKVTESTNTSDQGYSDDKSLEAAVNYLYRTLPRNMKNVLRANATAEGLNPNDPKDVQNLLKIAVIEHTDHTREIKQQLDYDSTASSASSKGSSSKQVEMTREEMITTGNGGVQYTPITIAHSKSKGGIKALAQPYGKPIDTTGKQIGMGTLRDVFAKEDRLGSSLALNSITFGNRLLTESELDKVVYDGVSNIERTYLPIDQNIYATTGKKTPDLDAQNRFEKFQE</sequence>
<evidence type="ECO:0000256" key="1">
    <source>
        <dbReference type="SAM" id="MobiDB-lite"/>
    </source>
</evidence>
<reference evidence="2" key="1">
    <citation type="journal article" date="2021" name="Proc. Natl. Acad. Sci. U.S.A.">
        <title>A Catalog of Tens of Thousands of Viruses from Human Metagenomes Reveals Hidden Associations with Chronic Diseases.</title>
        <authorList>
            <person name="Tisza M.J."/>
            <person name="Buck C.B."/>
        </authorList>
    </citation>
    <scope>NUCLEOTIDE SEQUENCE</scope>
    <source>
        <strain evidence="2">Ctrcb4</strain>
    </source>
</reference>
<feature type="region of interest" description="Disordered" evidence="1">
    <location>
        <begin position="17"/>
        <end position="37"/>
    </location>
</feature>
<feature type="compositionally biased region" description="Polar residues" evidence="1">
    <location>
        <begin position="20"/>
        <end position="34"/>
    </location>
</feature>
<feature type="region of interest" description="Disordered" evidence="1">
    <location>
        <begin position="318"/>
        <end position="341"/>
    </location>
</feature>
<feature type="compositionally biased region" description="Low complexity" evidence="1">
    <location>
        <begin position="324"/>
        <end position="337"/>
    </location>
</feature>
<organism evidence="2">
    <name type="scientific">virus sp. ctrcb4</name>
    <dbReference type="NCBI Taxonomy" id="2825824"/>
    <lineage>
        <taxon>Viruses</taxon>
    </lineage>
</organism>
<accession>A0A8S5RPC4</accession>
<name>A0A8S5RPC4_9VIRU</name>
<dbReference type="EMBL" id="BK059132">
    <property type="protein sequence ID" value="DAE33150.1"/>
    <property type="molecule type" value="Genomic_DNA"/>
</dbReference>
<proteinExistence type="predicted"/>